<dbReference type="Proteomes" id="UP000646053">
    <property type="component" value="Unassembled WGS sequence"/>
</dbReference>
<dbReference type="GO" id="GO:0045454">
    <property type="term" value="P:cell redox homeostasis"/>
    <property type="evidence" value="ECO:0007669"/>
    <property type="project" value="TreeGrafter"/>
</dbReference>
<accession>A0A8J7Z2X9</accession>
<evidence type="ECO:0000256" key="3">
    <source>
        <dbReference type="ARBA" id="ARBA00022982"/>
    </source>
</evidence>
<protein>
    <recommendedName>
        <fullName evidence="6 7">Thioredoxin</fullName>
    </recommendedName>
</protein>
<name>A0A8J7Z2X9_9CYAN</name>
<dbReference type="PANTHER" id="PTHR45663:SF11">
    <property type="entry name" value="GEO12009P1"/>
    <property type="match status" value="1"/>
</dbReference>
<dbReference type="PROSITE" id="PS51352">
    <property type="entry name" value="THIOREDOXIN_2"/>
    <property type="match status" value="1"/>
</dbReference>
<dbReference type="CDD" id="cd02947">
    <property type="entry name" value="TRX_family"/>
    <property type="match status" value="1"/>
</dbReference>
<dbReference type="PIRSF" id="PIRSF000077">
    <property type="entry name" value="Thioredoxin"/>
    <property type="match status" value="1"/>
</dbReference>
<dbReference type="NCBIfam" id="TIGR01068">
    <property type="entry name" value="thioredoxin"/>
    <property type="match status" value="1"/>
</dbReference>
<comment type="similarity">
    <text evidence="1 7">Belongs to the thioredoxin family.</text>
</comment>
<dbReference type="RefSeq" id="WP_162422363.1">
    <property type="nucleotide sequence ID" value="NZ_WVIE01000005.1"/>
</dbReference>
<proteinExistence type="inferred from homology"/>
<dbReference type="SUPFAM" id="SSF52833">
    <property type="entry name" value="Thioredoxin-like"/>
    <property type="match status" value="1"/>
</dbReference>
<evidence type="ECO:0000256" key="2">
    <source>
        <dbReference type="ARBA" id="ARBA00022448"/>
    </source>
</evidence>
<keyword evidence="4 8" id="KW-1015">Disulfide bond</keyword>
<dbReference type="EMBL" id="WVIE01000005">
    <property type="protein sequence ID" value="NDJ16856.1"/>
    <property type="molecule type" value="Genomic_DNA"/>
</dbReference>
<feature type="disulfide bond" description="Redox-active" evidence="8">
    <location>
        <begin position="32"/>
        <end position="35"/>
    </location>
</feature>
<dbReference type="GO" id="GO:0015035">
    <property type="term" value="F:protein-disulfide reductase activity"/>
    <property type="evidence" value="ECO:0007669"/>
    <property type="project" value="UniProtKB-UniRule"/>
</dbReference>
<keyword evidence="2" id="KW-0813">Transport</keyword>
<dbReference type="InterPro" id="IPR013766">
    <property type="entry name" value="Thioredoxin_domain"/>
</dbReference>
<keyword evidence="3" id="KW-0249">Electron transport</keyword>
<dbReference type="InterPro" id="IPR005746">
    <property type="entry name" value="Thioredoxin"/>
</dbReference>
<reference evidence="10" key="1">
    <citation type="submission" date="2019-12" db="EMBL/GenBank/DDBJ databases">
        <title>High-Quality draft genome sequences of three cyanobacteria isolated from the limestone walls of the Old Cathedral of Coimbra.</title>
        <authorList>
            <person name="Tiago I."/>
            <person name="Soares F."/>
            <person name="Portugal A."/>
        </authorList>
    </citation>
    <scope>NUCLEOTIDE SEQUENCE</scope>
    <source>
        <strain evidence="10">A</strain>
    </source>
</reference>
<gene>
    <name evidence="10" type="primary">trxA</name>
    <name evidence="10" type="ORF">GS601_06055</name>
</gene>
<dbReference type="InterPro" id="IPR036249">
    <property type="entry name" value="Thioredoxin-like_sf"/>
</dbReference>
<dbReference type="Gene3D" id="3.40.30.10">
    <property type="entry name" value="Glutaredoxin"/>
    <property type="match status" value="1"/>
</dbReference>
<evidence type="ECO:0000256" key="4">
    <source>
        <dbReference type="ARBA" id="ARBA00023157"/>
    </source>
</evidence>
<dbReference type="AlphaFoldDB" id="A0A8J7Z2X9"/>
<evidence type="ECO:0000256" key="5">
    <source>
        <dbReference type="ARBA" id="ARBA00023284"/>
    </source>
</evidence>
<dbReference type="PRINTS" id="PR00421">
    <property type="entry name" value="THIOREDOXIN"/>
</dbReference>
<organism evidence="10 11">
    <name type="scientific">Myxacorys almedinensis A</name>
    <dbReference type="NCBI Taxonomy" id="2690445"/>
    <lineage>
        <taxon>Bacteria</taxon>
        <taxon>Bacillati</taxon>
        <taxon>Cyanobacteriota</taxon>
        <taxon>Cyanophyceae</taxon>
        <taxon>Leptolyngbyales</taxon>
        <taxon>Leptolyngbyaceae</taxon>
        <taxon>Myxacorys</taxon>
        <taxon>Myxacorys almedinensis</taxon>
    </lineage>
</organism>
<evidence type="ECO:0000256" key="8">
    <source>
        <dbReference type="PIRSR" id="PIRSR000077-4"/>
    </source>
</evidence>
<evidence type="ECO:0000256" key="1">
    <source>
        <dbReference type="ARBA" id="ARBA00008987"/>
    </source>
</evidence>
<dbReference type="PROSITE" id="PS00194">
    <property type="entry name" value="THIOREDOXIN_1"/>
    <property type="match status" value="1"/>
</dbReference>
<keyword evidence="11" id="KW-1185">Reference proteome</keyword>
<dbReference type="Pfam" id="PF00085">
    <property type="entry name" value="Thioredoxin"/>
    <property type="match status" value="1"/>
</dbReference>
<feature type="domain" description="Thioredoxin" evidence="9">
    <location>
        <begin position="1"/>
        <end position="108"/>
    </location>
</feature>
<dbReference type="FunFam" id="3.40.30.10:FF:000001">
    <property type="entry name" value="Thioredoxin"/>
    <property type="match status" value="1"/>
</dbReference>
<dbReference type="GO" id="GO:0005829">
    <property type="term" value="C:cytosol"/>
    <property type="evidence" value="ECO:0007669"/>
    <property type="project" value="TreeGrafter"/>
</dbReference>
<dbReference type="InterPro" id="IPR017937">
    <property type="entry name" value="Thioredoxin_CS"/>
</dbReference>
<dbReference type="PANTHER" id="PTHR45663">
    <property type="entry name" value="GEO12009P1"/>
    <property type="match status" value="1"/>
</dbReference>
<evidence type="ECO:0000259" key="9">
    <source>
        <dbReference type="PROSITE" id="PS51352"/>
    </source>
</evidence>
<evidence type="ECO:0000313" key="11">
    <source>
        <dbReference type="Proteomes" id="UP000646053"/>
    </source>
</evidence>
<sequence>MSSVRVITDPDFKAEVLDAAQPVLVYFWASWCGPCRLMAPLVDTVADRYSDRIKVIKMEVDPNPETVAQYKVEGVPAFRLFQNGEIKKSTEGAISKQKLEELVTQNLLTA</sequence>
<evidence type="ECO:0000313" key="10">
    <source>
        <dbReference type="EMBL" id="NDJ16856.1"/>
    </source>
</evidence>
<evidence type="ECO:0000256" key="6">
    <source>
        <dbReference type="NCBIfam" id="TIGR01068"/>
    </source>
</evidence>
<evidence type="ECO:0000256" key="7">
    <source>
        <dbReference type="PIRNR" id="PIRNR000077"/>
    </source>
</evidence>
<keyword evidence="5 8" id="KW-0676">Redox-active center</keyword>
<comment type="caution">
    <text evidence="10">The sequence shown here is derived from an EMBL/GenBank/DDBJ whole genome shotgun (WGS) entry which is preliminary data.</text>
</comment>